<dbReference type="AlphaFoldDB" id="A0A915E709"/>
<dbReference type="CDD" id="cd00827">
    <property type="entry name" value="init_cond_enzymes"/>
    <property type="match status" value="1"/>
</dbReference>
<dbReference type="GO" id="GO:0006084">
    <property type="term" value="P:acetyl-CoA metabolic process"/>
    <property type="evidence" value="ECO:0007669"/>
    <property type="project" value="TreeGrafter"/>
</dbReference>
<name>A0A915E709_9BILA</name>
<accession>A0A915E709</accession>
<dbReference type="PANTHER" id="PTHR43323:SF2">
    <property type="entry name" value="HYDROXYMETHYLGLUTARYL-COA SYNTHASE"/>
    <property type="match status" value="1"/>
</dbReference>
<dbReference type="WBParaSite" id="jg3016">
    <property type="protein sequence ID" value="jg3016"/>
    <property type="gene ID" value="jg3016"/>
</dbReference>
<dbReference type="PANTHER" id="PTHR43323">
    <property type="entry name" value="3-HYDROXY-3-METHYLGLUTARYL COENZYME A SYNTHASE"/>
    <property type="match status" value="1"/>
</dbReference>
<proteinExistence type="predicted"/>
<dbReference type="InterPro" id="IPR016039">
    <property type="entry name" value="Thiolase-like"/>
</dbReference>
<dbReference type="Proteomes" id="UP000887574">
    <property type="component" value="Unplaced"/>
</dbReference>
<feature type="domain" description="Hydroxymethylglutaryl-coenzyme A synthase N-terminal" evidence="2">
    <location>
        <begin position="6"/>
        <end position="158"/>
    </location>
</feature>
<evidence type="ECO:0000256" key="1">
    <source>
        <dbReference type="ARBA" id="ARBA00022679"/>
    </source>
</evidence>
<organism evidence="3 4">
    <name type="scientific">Ditylenchus dipsaci</name>
    <dbReference type="NCBI Taxonomy" id="166011"/>
    <lineage>
        <taxon>Eukaryota</taxon>
        <taxon>Metazoa</taxon>
        <taxon>Ecdysozoa</taxon>
        <taxon>Nematoda</taxon>
        <taxon>Chromadorea</taxon>
        <taxon>Rhabditida</taxon>
        <taxon>Tylenchina</taxon>
        <taxon>Tylenchomorpha</taxon>
        <taxon>Sphaerularioidea</taxon>
        <taxon>Anguinidae</taxon>
        <taxon>Anguininae</taxon>
        <taxon>Ditylenchus</taxon>
    </lineage>
</organism>
<dbReference type="InterPro" id="IPR013528">
    <property type="entry name" value="HMG_CoA_synth_N"/>
</dbReference>
<dbReference type="GO" id="GO:0004421">
    <property type="term" value="F:hydroxymethylglutaryl-CoA synthase activity"/>
    <property type="evidence" value="ECO:0007669"/>
    <property type="project" value="TreeGrafter"/>
</dbReference>
<evidence type="ECO:0000313" key="3">
    <source>
        <dbReference type="Proteomes" id="UP000887574"/>
    </source>
</evidence>
<protein>
    <submittedName>
        <fullName evidence="4">Hydroxymethylglutaryl-coenzyme A synthase N-terminal domain-containing protein</fullName>
    </submittedName>
</protein>
<dbReference type="Pfam" id="PF01154">
    <property type="entry name" value="HMG_CoA_synt_N"/>
    <property type="match status" value="1"/>
</dbReference>
<keyword evidence="1" id="KW-0808">Transferase</keyword>
<reference evidence="4" key="1">
    <citation type="submission" date="2022-11" db="UniProtKB">
        <authorList>
            <consortium name="WormBaseParasite"/>
        </authorList>
    </citation>
    <scope>IDENTIFICATION</scope>
</reference>
<sequence>MDMLQKLVGLPSTSVNEPANYVCQTELEQFDQVSSGKYSTGLGQSEMSFCDDTEDVCSLALSVTSALLDNYKIDHKSIGFLEVGTETLIDKSKSVKTVLMDLFGDHHSDIQGADVKNACFGGTQALFHAVDWIYANYELEGKFFWTVASGNKIALYMSSV</sequence>
<evidence type="ECO:0000313" key="4">
    <source>
        <dbReference type="WBParaSite" id="jg3016"/>
    </source>
</evidence>
<evidence type="ECO:0000259" key="2">
    <source>
        <dbReference type="Pfam" id="PF01154"/>
    </source>
</evidence>
<dbReference type="Gene3D" id="3.40.47.10">
    <property type="match status" value="1"/>
</dbReference>
<dbReference type="SUPFAM" id="SSF53901">
    <property type="entry name" value="Thiolase-like"/>
    <property type="match status" value="1"/>
</dbReference>
<dbReference type="GO" id="GO:0010142">
    <property type="term" value="P:farnesyl diphosphate biosynthetic process, mevalonate pathway"/>
    <property type="evidence" value="ECO:0007669"/>
    <property type="project" value="TreeGrafter"/>
</dbReference>
<keyword evidence="3" id="KW-1185">Reference proteome</keyword>